<gene>
    <name evidence="1" type="ORF">HMPREF9726_01976</name>
</gene>
<dbReference type="PATRIC" id="fig|999432.5.peg.2052"/>
<dbReference type="InterPro" id="IPR011047">
    <property type="entry name" value="Quinoprotein_ADH-like_sf"/>
</dbReference>
<proteinExistence type="predicted"/>
<reference evidence="1" key="1">
    <citation type="submission" date="2012-01" db="EMBL/GenBank/DDBJ databases">
        <title>The Genome Sequence of Treponema denticola H-22.</title>
        <authorList>
            <consortium name="The Broad Institute Genome Sequencing Platform"/>
            <person name="Earl A."/>
            <person name="Ward D."/>
            <person name="Feldgarden M."/>
            <person name="Gevers D."/>
            <person name="Blanton J.M."/>
            <person name="Fenno C.J."/>
            <person name="Baranova O.V."/>
            <person name="Mathney J."/>
            <person name="Dewhirst F.E."/>
            <person name="Izard J."/>
            <person name="Young S.K."/>
            <person name="Zeng Q."/>
            <person name="Gargeya S."/>
            <person name="Fitzgerald M."/>
            <person name="Haas B."/>
            <person name="Abouelleil A."/>
            <person name="Alvarado L."/>
            <person name="Arachchi H.M."/>
            <person name="Berlin A."/>
            <person name="Chapman S.B."/>
            <person name="Gearin G."/>
            <person name="Goldberg J."/>
            <person name="Griggs A."/>
            <person name="Gujja S."/>
            <person name="Hansen M."/>
            <person name="Heiman D."/>
            <person name="Howarth C."/>
            <person name="Larimer J."/>
            <person name="Lui A."/>
            <person name="MacDonald P.J.P."/>
            <person name="McCowen C."/>
            <person name="Montmayeur A."/>
            <person name="Murphy C."/>
            <person name="Neiman D."/>
            <person name="Pearson M."/>
            <person name="Priest M."/>
            <person name="Roberts A."/>
            <person name="Saif S."/>
            <person name="Shea T."/>
            <person name="Sisk P."/>
            <person name="Stolte C."/>
            <person name="Sykes S."/>
            <person name="Wortman J."/>
            <person name="Nusbaum C."/>
            <person name="Birren B."/>
        </authorList>
    </citation>
    <scope>NUCLEOTIDE SEQUENCE [LARGE SCALE GENOMIC DNA]</scope>
    <source>
        <strain evidence="1">H-22</strain>
    </source>
</reference>
<accession>A0A0E2E398</accession>
<dbReference type="SUPFAM" id="SSF50998">
    <property type="entry name" value="Quinoprotein alcohol dehydrogenase-like"/>
    <property type="match status" value="1"/>
</dbReference>
<protein>
    <submittedName>
        <fullName evidence="1">Uncharacterized protein</fullName>
    </submittedName>
</protein>
<dbReference type="EMBL" id="AGDV01000020">
    <property type="protein sequence ID" value="EMB31596.1"/>
    <property type="molecule type" value="Genomic_DNA"/>
</dbReference>
<dbReference type="InterPro" id="IPR015943">
    <property type="entry name" value="WD40/YVTN_repeat-like_dom_sf"/>
</dbReference>
<dbReference type="Gene3D" id="2.130.10.10">
    <property type="entry name" value="YVTN repeat-like/Quinoprotein amine dehydrogenase"/>
    <property type="match status" value="1"/>
</dbReference>
<name>A0A0E2E398_TREDN</name>
<evidence type="ECO:0000313" key="1">
    <source>
        <dbReference type="EMBL" id="EMB31596.1"/>
    </source>
</evidence>
<comment type="caution">
    <text evidence="1">The sequence shown here is derived from an EMBL/GenBank/DDBJ whole genome shotgun (WGS) entry which is preliminary data.</text>
</comment>
<dbReference type="RefSeq" id="WP_002685320.1">
    <property type="nucleotide sequence ID" value="NZ_CM001795.1"/>
</dbReference>
<dbReference type="Proteomes" id="UP000011705">
    <property type="component" value="Chromosome"/>
</dbReference>
<dbReference type="HOGENOM" id="CLU_1037032_0_0_12"/>
<dbReference type="AlphaFoldDB" id="A0A0E2E398"/>
<sequence length="285" mass="32824">MVKAYPLILENTPFVSHCIVGIYPLKDKIAVVHCAFNHADKEKNSAEKCIRTYILLDVFSKDFTEHTKSHLIYHQEEIVYQRDAACYIKDGRFLLNTRKYKGFDSSISKLIEISDTNLVELGKSPEPIDKIYNDGKTYYFDESEIYMFSQYIMACKNSKSKEIIWKLKLGSYLYTEVKEENGVLYFGTAGHGGKFFAVNIDDGSLLYSYKTGGTENFIQYKDYILLADIKNKPILLNKKNGTEFKKIDFNNFQITADQQMIVIDDTLYTIAFNDNIVYAVCTDLV</sequence>
<organism evidence="1">
    <name type="scientific">Treponema denticola H-22</name>
    <dbReference type="NCBI Taxonomy" id="999432"/>
    <lineage>
        <taxon>Bacteria</taxon>
        <taxon>Pseudomonadati</taxon>
        <taxon>Spirochaetota</taxon>
        <taxon>Spirochaetia</taxon>
        <taxon>Spirochaetales</taxon>
        <taxon>Treponemataceae</taxon>
        <taxon>Treponema</taxon>
    </lineage>
</organism>